<feature type="transmembrane region" description="Helical" evidence="12">
    <location>
        <begin position="113"/>
        <end position="134"/>
    </location>
</feature>
<sequence>MTDNNALSTPVVETIAGFTAGVISTLCLHPLDLIKTRLQVDQSSSPRIGSSLRLIREISRYEGGISALYRGLTPNILGNSTSWGFYFLCYGNIKDSMRKNRGSEHNDLRASEYFVASGVAGLLTAIFTNPIWVIKTRMLSTGSLTPGAYPSLLFGVRQIFRSEGVAGFYHGLLPSLFGVSHGAFQFMAYERLKLSWPRLTSRSRNISSISRDIHRRELTNVDLIIISTLSKMFAGCITYPYQVLRSRLQTYDAAIVYRGVIDVIVQVWRKEGVNGFYKGLGPSIIRVLPSTWVTFLVYENVKMHLSERSIGPKER</sequence>
<gene>
    <name evidence="13" type="ORF">Egran_06208</name>
</gene>
<evidence type="ECO:0000256" key="2">
    <source>
        <dbReference type="ARBA" id="ARBA00006375"/>
    </source>
</evidence>
<dbReference type="FunFam" id="1.50.40.10:FF:000102">
    <property type="entry name" value="Folate carrier protein Flx1"/>
    <property type="match status" value="1"/>
</dbReference>
<dbReference type="PRINTS" id="PR00926">
    <property type="entry name" value="MITOCARRIER"/>
</dbReference>
<evidence type="ECO:0000256" key="4">
    <source>
        <dbReference type="ARBA" id="ARBA00022692"/>
    </source>
</evidence>
<feature type="transmembrane region" description="Helical" evidence="12">
    <location>
        <begin position="76"/>
        <end position="93"/>
    </location>
</feature>
<feature type="repeat" description="Solcar" evidence="10">
    <location>
        <begin position="108"/>
        <end position="195"/>
    </location>
</feature>
<evidence type="ECO:0000256" key="12">
    <source>
        <dbReference type="SAM" id="Phobius"/>
    </source>
</evidence>
<keyword evidence="6" id="KW-0999">Mitochondrion inner membrane</keyword>
<dbReference type="GO" id="GO:0015230">
    <property type="term" value="F:FAD transmembrane transporter activity"/>
    <property type="evidence" value="ECO:0007669"/>
    <property type="project" value="EnsemblFungi"/>
</dbReference>
<accession>A0A232LPK8</accession>
<comment type="caution">
    <text evidence="13">The sequence shown here is derived from an EMBL/GenBank/DDBJ whole genome shotgun (WGS) entry which is preliminary data.</text>
</comment>
<evidence type="ECO:0000256" key="1">
    <source>
        <dbReference type="ARBA" id="ARBA00004448"/>
    </source>
</evidence>
<dbReference type="Gene3D" id="1.50.40.10">
    <property type="entry name" value="Mitochondrial carrier domain"/>
    <property type="match status" value="1"/>
</dbReference>
<dbReference type="PANTHER" id="PTHR45683">
    <property type="entry name" value="MITOCHONDRIAL NICOTINAMIDE ADENINE DINUCLEOTIDE TRANSPORTER 1-RELATED-RELATED"/>
    <property type="match status" value="1"/>
</dbReference>
<evidence type="ECO:0000256" key="9">
    <source>
        <dbReference type="ARBA" id="ARBA00023136"/>
    </source>
</evidence>
<reference evidence="13 14" key="1">
    <citation type="journal article" date="2015" name="Environ. Microbiol.">
        <title>Metagenome sequence of Elaphomyces granulatus from sporocarp tissue reveals Ascomycota ectomycorrhizal fingerprints of genome expansion and a Proteobacteria-rich microbiome.</title>
        <authorList>
            <person name="Quandt C.A."/>
            <person name="Kohler A."/>
            <person name="Hesse C.N."/>
            <person name="Sharpton T.J."/>
            <person name="Martin F."/>
            <person name="Spatafora J.W."/>
        </authorList>
    </citation>
    <scope>NUCLEOTIDE SEQUENCE [LARGE SCALE GENOMIC DNA]</scope>
    <source>
        <strain evidence="13 14">OSC145934</strain>
    </source>
</reference>
<evidence type="ECO:0000256" key="6">
    <source>
        <dbReference type="ARBA" id="ARBA00022792"/>
    </source>
</evidence>
<dbReference type="InterPro" id="IPR044712">
    <property type="entry name" value="SLC25A32-like"/>
</dbReference>
<evidence type="ECO:0000256" key="8">
    <source>
        <dbReference type="ARBA" id="ARBA00023128"/>
    </source>
</evidence>
<dbReference type="PROSITE" id="PS50920">
    <property type="entry name" value="SOLCAR"/>
    <property type="match status" value="3"/>
</dbReference>
<comment type="subcellular location">
    <subcellularLocation>
        <location evidence="1">Mitochondrion inner membrane</location>
        <topology evidence="1">Multi-pass membrane protein</topology>
    </subcellularLocation>
</comment>
<dbReference type="EMBL" id="NPHW01006203">
    <property type="protein sequence ID" value="OXV06024.1"/>
    <property type="molecule type" value="Genomic_DNA"/>
</dbReference>
<evidence type="ECO:0000256" key="3">
    <source>
        <dbReference type="ARBA" id="ARBA00022448"/>
    </source>
</evidence>
<keyword evidence="4 10" id="KW-0812">Transmembrane</keyword>
<dbReference type="OrthoDB" id="428293at2759"/>
<protein>
    <submittedName>
        <fullName evidence="13">Uncharacterized protein</fullName>
    </submittedName>
</protein>
<feature type="repeat" description="Solcar" evidence="10">
    <location>
        <begin position="222"/>
        <end position="304"/>
    </location>
</feature>
<dbReference type="InterPro" id="IPR023395">
    <property type="entry name" value="MCP_dom_sf"/>
</dbReference>
<evidence type="ECO:0000256" key="11">
    <source>
        <dbReference type="RuleBase" id="RU000488"/>
    </source>
</evidence>
<evidence type="ECO:0000256" key="7">
    <source>
        <dbReference type="ARBA" id="ARBA00022989"/>
    </source>
</evidence>
<proteinExistence type="inferred from homology"/>
<name>A0A232LPK8_9EURO</name>
<organism evidence="13 14">
    <name type="scientific">Elaphomyces granulatus</name>
    <dbReference type="NCBI Taxonomy" id="519963"/>
    <lineage>
        <taxon>Eukaryota</taxon>
        <taxon>Fungi</taxon>
        <taxon>Dikarya</taxon>
        <taxon>Ascomycota</taxon>
        <taxon>Pezizomycotina</taxon>
        <taxon>Eurotiomycetes</taxon>
        <taxon>Eurotiomycetidae</taxon>
        <taxon>Eurotiales</taxon>
        <taxon>Elaphomycetaceae</taxon>
        <taxon>Elaphomyces</taxon>
    </lineage>
</organism>
<dbReference type="Pfam" id="PF00153">
    <property type="entry name" value="Mito_carr"/>
    <property type="match status" value="3"/>
</dbReference>
<keyword evidence="8" id="KW-0496">Mitochondrion</keyword>
<dbReference type="InterPro" id="IPR002067">
    <property type="entry name" value="MCP"/>
</dbReference>
<evidence type="ECO:0000313" key="13">
    <source>
        <dbReference type="EMBL" id="OXV06024.1"/>
    </source>
</evidence>
<keyword evidence="7 12" id="KW-1133">Transmembrane helix</keyword>
<comment type="similarity">
    <text evidence="2 11">Belongs to the mitochondrial carrier (TC 2.A.29) family.</text>
</comment>
<evidence type="ECO:0000256" key="5">
    <source>
        <dbReference type="ARBA" id="ARBA00022737"/>
    </source>
</evidence>
<feature type="repeat" description="Solcar" evidence="10">
    <location>
        <begin position="8"/>
        <end position="96"/>
    </location>
</feature>
<keyword evidence="3 11" id="KW-0813">Transport</keyword>
<dbReference type="GO" id="GO:0005743">
    <property type="term" value="C:mitochondrial inner membrane"/>
    <property type="evidence" value="ECO:0007669"/>
    <property type="project" value="UniProtKB-SubCell"/>
</dbReference>
<keyword evidence="5" id="KW-0677">Repeat</keyword>
<keyword evidence="9 10" id="KW-0472">Membrane</keyword>
<dbReference type="AlphaFoldDB" id="A0A232LPK8"/>
<dbReference type="Proteomes" id="UP000243515">
    <property type="component" value="Unassembled WGS sequence"/>
</dbReference>
<dbReference type="InterPro" id="IPR018108">
    <property type="entry name" value="MCP_transmembrane"/>
</dbReference>
<evidence type="ECO:0000256" key="10">
    <source>
        <dbReference type="PROSITE-ProRule" id="PRU00282"/>
    </source>
</evidence>
<keyword evidence="14" id="KW-1185">Reference proteome</keyword>
<evidence type="ECO:0000313" key="14">
    <source>
        <dbReference type="Proteomes" id="UP000243515"/>
    </source>
</evidence>
<dbReference type="SUPFAM" id="SSF103506">
    <property type="entry name" value="Mitochondrial carrier"/>
    <property type="match status" value="1"/>
</dbReference>